<dbReference type="AlphaFoldDB" id="A0A2P5FWN7"/>
<feature type="region of interest" description="Disordered" evidence="1">
    <location>
        <begin position="17"/>
        <end position="143"/>
    </location>
</feature>
<proteinExistence type="predicted"/>
<comment type="caution">
    <text evidence="2">The sequence shown here is derived from an EMBL/GenBank/DDBJ whole genome shotgun (WGS) entry which is preliminary data.</text>
</comment>
<dbReference type="InParanoid" id="A0A2P5FWN7"/>
<dbReference type="OrthoDB" id="10281448at2759"/>
<gene>
    <name evidence="2" type="ORF">TorRG33x02_020000</name>
</gene>
<dbReference type="EMBL" id="JXTC01000005">
    <property type="protein sequence ID" value="POO02216.1"/>
    <property type="molecule type" value="Genomic_DNA"/>
</dbReference>
<feature type="compositionally biased region" description="Basic and acidic residues" evidence="1">
    <location>
        <begin position="59"/>
        <end position="109"/>
    </location>
</feature>
<protein>
    <submittedName>
        <fullName evidence="2">Uncharacterized protein</fullName>
    </submittedName>
</protein>
<feature type="compositionally biased region" description="Basic and acidic residues" evidence="1">
    <location>
        <begin position="20"/>
        <end position="52"/>
    </location>
</feature>
<evidence type="ECO:0000313" key="2">
    <source>
        <dbReference type="EMBL" id="POO02216.1"/>
    </source>
</evidence>
<evidence type="ECO:0000313" key="3">
    <source>
        <dbReference type="Proteomes" id="UP000237000"/>
    </source>
</evidence>
<feature type="compositionally biased region" description="Basic and acidic residues" evidence="1">
    <location>
        <begin position="122"/>
        <end position="136"/>
    </location>
</feature>
<dbReference type="Proteomes" id="UP000237000">
    <property type="component" value="Unassembled WGS sequence"/>
</dbReference>
<evidence type="ECO:0000256" key="1">
    <source>
        <dbReference type="SAM" id="MobiDB-lite"/>
    </source>
</evidence>
<name>A0A2P5FWN7_TREOI</name>
<sequence>MLLPNSLRHLLNRHVLSLRNQERDEQRHDQNPTRKEQEDPELEVAKHGKESLSDDESEEHVNKHRDALASRAGLKREDLARDEPTERAPRPGERGDEGAHHDHHQHGEPVAHVVRVVLEFEPQDHGDHGLGQEHLDAGFQEESSAANFVDRVDGYDGGEHVDSAGYDG</sequence>
<reference evidence="3" key="1">
    <citation type="submission" date="2016-06" db="EMBL/GenBank/DDBJ databases">
        <title>Parallel loss of symbiosis genes in relatives of nitrogen-fixing non-legume Parasponia.</title>
        <authorList>
            <person name="Van Velzen R."/>
            <person name="Holmer R."/>
            <person name="Bu F."/>
            <person name="Rutten L."/>
            <person name="Van Zeijl A."/>
            <person name="Liu W."/>
            <person name="Santuari L."/>
            <person name="Cao Q."/>
            <person name="Sharma T."/>
            <person name="Shen D."/>
            <person name="Roswanjaya Y."/>
            <person name="Wardhani T."/>
            <person name="Kalhor M.S."/>
            <person name="Jansen J."/>
            <person name="Van den Hoogen J."/>
            <person name="Gungor B."/>
            <person name="Hartog M."/>
            <person name="Hontelez J."/>
            <person name="Verver J."/>
            <person name="Yang W.-C."/>
            <person name="Schijlen E."/>
            <person name="Repin R."/>
            <person name="Schilthuizen M."/>
            <person name="Schranz E."/>
            <person name="Heidstra R."/>
            <person name="Miyata K."/>
            <person name="Fedorova E."/>
            <person name="Kohlen W."/>
            <person name="Bisseling T."/>
            <person name="Smit S."/>
            <person name="Geurts R."/>
        </authorList>
    </citation>
    <scope>NUCLEOTIDE SEQUENCE [LARGE SCALE GENOMIC DNA]</scope>
    <source>
        <strain evidence="3">cv. RG33-2</strain>
    </source>
</reference>
<keyword evidence="3" id="KW-1185">Reference proteome</keyword>
<accession>A0A2P5FWN7</accession>
<organism evidence="2 3">
    <name type="scientific">Trema orientale</name>
    <name type="common">Charcoal tree</name>
    <name type="synonym">Celtis orientalis</name>
    <dbReference type="NCBI Taxonomy" id="63057"/>
    <lineage>
        <taxon>Eukaryota</taxon>
        <taxon>Viridiplantae</taxon>
        <taxon>Streptophyta</taxon>
        <taxon>Embryophyta</taxon>
        <taxon>Tracheophyta</taxon>
        <taxon>Spermatophyta</taxon>
        <taxon>Magnoliopsida</taxon>
        <taxon>eudicotyledons</taxon>
        <taxon>Gunneridae</taxon>
        <taxon>Pentapetalae</taxon>
        <taxon>rosids</taxon>
        <taxon>fabids</taxon>
        <taxon>Rosales</taxon>
        <taxon>Cannabaceae</taxon>
        <taxon>Trema</taxon>
    </lineage>
</organism>